<protein>
    <recommendedName>
        <fullName evidence="3">HTH CENPB-type domain-containing protein</fullName>
    </recommendedName>
</protein>
<comment type="caution">
    <text evidence="4">The sequence shown here is derived from an EMBL/GenBank/DDBJ whole genome shotgun (WGS) entry which is preliminary data.</text>
</comment>
<dbReference type="GO" id="GO:0005634">
    <property type="term" value="C:nucleus"/>
    <property type="evidence" value="ECO:0007669"/>
    <property type="project" value="TreeGrafter"/>
</dbReference>
<gene>
    <name evidence="4" type="ORF">Poli38472_000966</name>
</gene>
<dbReference type="PANTHER" id="PTHR19303">
    <property type="entry name" value="TRANSPOSON"/>
    <property type="match status" value="1"/>
</dbReference>
<feature type="compositionally biased region" description="Basic residues" evidence="2">
    <location>
        <begin position="255"/>
        <end position="274"/>
    </location>
</feature>
<proteinExistence type="predicted"/>
<dbReference type="Proteomes" id="UP000794436">
    <property type="component" value="Unassembled WGS sequence"/>
</dbReference>
<dbReference type="EMBL" id="SPLM01000108">
    <property type="protein sequence ID" value="TMW60924.1"/>
    <property type="molecule type" value="Genomic_DNA"/>
</dbReference>
<name>A0A8K1CCM7_PYTOL</name>
<feature type="compositionally biased region" description="Low complexity" evidence="2">
    <location>
        <begin position="811"/>
        <end position="841"/>
    </location>
</feature>
<dbReference type="InterPro" id="IPR009057">
    <property type="entry name" value="Homeodomain-like_sf"/>
</dbReference>
<feature type="region of interest" description="Disordered" evidence="2">
    <location>
        <begin position="734"/>
        <end position="769"/>
    </location>
</feature>
<feature type="region of interest" description="Disordered" evidence="2">
    <location>
        <begin position="543"/>
        <end position="569"/>
    </location>
</feature>
<dbReference type="SUPFAM" id="SSF46689">
    <property type="entry name" value="Homeodomain-like"/>
    <property type="match status" value="1"/>
</dbReference>
<feature type="compositionally biased region" description="Low complexity" evidence="2">
    <location>
        <begin position="742"/>
        <end position="756"/>
    </location>
</feature>
<reference evidence="4" key="1">
    <citation type="submission" date="2019-03" db="EMBL/GenBank/DDBJ databases">
        <title>Long read genome sequence of the mycoparasitic Pythium oligandrum ATCC 38472 isolated from sugarbeet rhizosphere.</title>
        <authorList>
            <person name="Gaulin E."/>
        </authorList>
    </citation>
    <scope>NUCLEOTIDE SEQUENCE</scope>
    <source>
        <strain evidence="4">ATCC 38472_TT</strain>
    </source>
</reference>
<dbReference type="OrthoDB" id="3229771at2759"/>
<evidence type="ECO:0000259" key="3">
    <source>
        <dbReference type="PROSITE" id="PS51253"/>
    </source>
</evidence>
<evidence type="ECO:0000313" key="4">
    <source>
        <dbReference type="EMBL" id="TMW60924.1"/>
    </source>
</evidence>
<dbReference type="SMART" id="SM00674">
    <property type="entry name" value="CENPB"/>
    <property type="match status" value="1"/>
</dbReference>
<feature type="compositionally biased region" description="Low complexity" evidence="2">
    <location>
        <begin position="555"/>
        <end position="567"/>
    </location>
</feature>
<feature type="region of interest" description="Disordered" evidence="2">
    <location>
        <begin position="249"/>
        <end position="329"/>
    </location>
</feature>
<organism evidence="4 5">
    <name type="scientific">Pythium oligandrum</name>
    <name type="common">Mycoparasitic fungus</name>
    <dbReference type="NCBI Taxonomy" id="41045"/>
    <lineage>
        <taxon>Eukaryota</taxon>
        <taxon>Sar</taxon>
        <taxon>Stramenopiles</taxon>
        <taxon>Oomycota</taxon>
        <taxon>Peronosporomycetes</taxon>
        <taxon>Pythiales</taxon>
        <taxon>Pythiaceae</taxon>
        <taxon>Pythium</taxon>
    </lineage>
</organism>
<dbReference type="GO" id="GO:0003677">
    <property type="term" value="F:DNA binding"/>
    <property type="evidence" value="ECO:0007669"/>
    <property type="project" value="UniProtKB-KW"/>
</dbReference>
<keyword evidence="5" id="KW-1185">Reference proteome</keyword>
<keyword evidence="1" id="KW-0238">DNA-binding</keyword>
<evidence type="ECO:0000256" key="2">
    <source>
        <dbReference type="SAM" id="MobiDB-lite"/>
    </source>
</evidence>
<evidence type="ECO:0000313" key="5">
    <source>
        <dbReference type="Proteomes" id="UP000794436"/>
    </source>
</evidence>
<dbReference type="Gene3D" id="1.10.10.60">
    <property type="entry name" value="Homeodomain-like"/>
    <property type="match status" value="2"/>
</dbReference>
<dbReference type="AlphaFoldDB" id="A0A8K1CCM7"/>
<dbReference type="Pfam" id="PF03221">
    <property type="entry name" value="HTH_Tnp_Tc5"/>
    <property type="match status" value="1"/>
</dbReference>
<feature type="domain" description="HTH CENPB-type" evidence="3">
    <location>
        <begin position="611"/>
        <end position="682"/>
    </location>
</feature>
<evidence type="ECO:0000256" key="1">
    <source>
        <dbReference type="ARBA" id="ARBA00023125"/>
    </source>
</evidence>
<sequence>MEFTSNKNDIAFDRFAPSLVDDSEPESFSVPSLATTTELVLDHSIAPRPVSPVRLFAALRARRITKLKTGLRKQQAPGSEPTNPEAATMPVEKELVVDATVTPEIHAPEIEEVEAPVTYRSETPQAPKEELMLNQAPITRAIRGRQSVIEAFMAQPILRLNFHKEDVMRAAVAPTDIMAETSKIIIASERAESPKHRFSSHSEWLQSMGLDNVTSMASRCFHARQRRLKVATPSREAIAVGVSIPPELQQQAERARKKRKEQHSLSKLRRKRQGAVKIEDTSRSEKEMLRDEQRSADPEEPMRKLKGTELPRLIKRGQTPQGQPVRENRHQFPVGRRSLAMHPHEETALTLALSECDTSHAATAVTTSTTAVSTQSHHQHVHNVDDPSQHPLLPLALPPSPPLNALAHAQAHLSLHGHSHVVHNGSHYSARLALLSDAGGNNGHNADNAALSAMAASYFPSDAEAAALAGVNMSVSSFAEEMKLAEAATSLSSSSTLASTTSTMAGDLSMASRKNKRKGGANVSIDLQTKIRLIELAEEYQYDPKSTGRGKQGEAGPATAAANANSGSRDHMSGIRLAAQFGLNKSTVSRILKRKEEFKKAYYKDNISGCSKHINKKSKFEKLNRLVENWFDVTREKKIAVSDTLIRDVGKRFAEELGIDDFRGSNGWVRSLRNRKEHQARNMSMEAMERERLKKDAEAIDRVRQMFPAGIKDMASFFKDMTIYLEKDGGGLGASTAPGAPNGSTSSNGTTSSSSSYVDLESETLMQDDDRDAEEFLKKKMIESLRSWSQELMELELAKMKKRLKPRQTPQQQQQQRQQAQAQAQQLQQQMQMQQQLQLQQQQQEQMAVI</sequence>
<feature type="compositionally biased region" description="Acidic residues" evidence="2">
    <location>
        <begin position="760"/>
        <end position="769"/>
    </location>
</feature>
<accession>A0A8K1CCM7</accession>
<feature type="region of interest" description="Disordered" evidence="2">
    <location>
        <begin position="801"/>
        <end position="841"/>
    </location>
</feature>
<dbReference type="PANTHER" id="PTHR19303:SF57">
    <property type="entry name" value="HTH CENPB-TYPE DOMAIN-CONTAINING PROTEIN"/>
    <property type="match status" value="1"/>
</dbReference>
<dbReference type="InterPro" id="IPR006600">
    <property type="entry name" value="HTH_CenpB_DNA-bd_dom"/>
</dbReference>
<dbReference type="PROSITE" id="PS51253">
    <property type="entry name" value="HTH_CENPB"/>
    <property type="match status" value="1"/>
</dbReference>
<dbReference type="InterPro" id="IPR050863">
    <property type="entry name" value="CenT-Element_Derived"/>
</dbReference>
<feature type="compositionally biased region" description="Basic and acidic residues" evidence="2">
    <location>
        <begin position="277"/>
        <end position="309"/>
    </location>
</feature>